<evidence type="ECO:0000313" key="2">
    <source>
        <dbReference type="EMBL" id="GMA39090.1"/>
    </source>
</evidence>
<dbReference type="PANTHER" id="PTHR38095:SF2">
    <property type="entry name" value="ANAEROBIC DIMETHYL SULFOXIDE REDUCTASE CHAIN C"/>
    <property type="match status" value="1"/>
</dbReference>
<comment type="caution">
    <text evidence="2">The sequence shown here is derived from an EMBL/GenBank/DDBJ whole genome shotgun (WGS) entry which is preliminary data.</text>
</comment>
<reference evidence="3" key="1">
    <citation type="journal article" date="2019" name="Int. J. Syst. Evol. Microbiol.">
        <title>The Global Catalogue of Microorganisms (GCM) 10K type strain sequencing project: providing services to taxonomists for standard genome sequencing and annotation.</title>
        <authorList>
            <consortium name="The Broad Institute Genomics Platform"/>
            <consortium name="The Broad Institute Genome Sequencing Center for Infectious Disease"/>
            <person name="Wu L."/>
            <person name="Ma J."/>
        </authorList>
    </citation>
    <scope>NUCLEOTIDE SEQUENCE [LARGE SCALE GENOMIC DNA]</scope>
    <source>
        <strain evidence="3">NBRC 113072</strain>
    </source>
</reference>
<feature type="transmembrane region" description="Helical" evidence="1">
    <location>
        <begin position="120"/>
        <end position="141"/>
    </location>
</feature>
<dbReference type="PANTHER" id="PTHR38095">
    <property type="entry name" value="ANAEROBIC DIMETHYL SULFOXIDE REDUCTASE CHAIN YNFH"/>
    <property type="match status" value="1"/>
</dbReference>
<feature type="transmembrane region" description="Helical" evidence="1">
    <location>
        <begin position="90"/>
        <end position="108"/>
    </location>
</feature>
<keyword evidence="1" id="KW-0812">Transmembrane</keyword>
<feature type="transmembrane region" description="Helical" evidence="1">
    <location>
        <begin position="264"/>
        <end position="288"/>
    </location>
</feature>
<feature type="transmembrane region" description="Helical" evidence="1">
    <location>
        <begin position="300"/>
        <end position="324"/>
    </location>
</feature>
<gene>
    <name evidence="2" type="ORF">GCM10025883_11350</name>
</gene>
<keyword evidence="3" id="KW-1185">Reference proteome</keyword>
<name>A0ABQ6IP35_9MICO</name>
<proteinExistence type="predicted"/>
<feature type="transmembrane region" description="Helical" evidence="1">
    <location>
        <begin position="49"/>
        <end position="70"/>
    </location>
</feature>
<evidence type="ECO:0000313" key="3">
    <source>
        <dbReference type="Proteomes" id="UP001157126"/>
    </source>
</evidence>
<organism evidence="2 3">
    <name type="scientific">Mobilicoccus caccae</name>
    <dbReference type="NCBI Taxonomy" id="1859295"/>
    <lineage>
        <taxon>Bacteria</taxon>
        <taxon>Bacillati</taxon>
        <taxon>Actinomycetota</taxon>
        <taxon>Actinomycetes</taxon>
        <taxon>Micrococcales</taxon>
        <taxon>Dermatophilaceae</taxon>
        <taxon>Mobilicoccus</taxon>
    </lineage>
</organism>
<feature type="transmembrane region" description="Helical" evidence="1">
    <location>
        <begin position="12"/>
        <end position="37"/>
    </location>
</feature>
<dbReference type="Pfam" id="PF04976">
    <property type="entry name" value="DmsC"/>
    <property type="match status" value="1"/>
</dbReference>
<feature type="transmembrane region" description="Helical" evidence="1">
    <location>
        <begin position="156"/>
        <end position="177"/>
    </location>
</feature>
<dbReference type="RefSeq" id="WP_284303077.1">
    <property type="nucleotide sequence ID" value="NZ_BSUO01000001.1"/>
</dbReference>
<protein>
    <recommendedName>
        <fullName evidence="4">Anaerobic dimethyl sulfoxide reductase subunit C (DMSO reductase anchor subunit)</fullName>
    </recommendedName>
</protein>
<evidence type="ECO:0000256" key="1">
    <source>
        <dbReference type="SAM" id="Phobius"/>
    </source>
</evidence>
<sequence length="333" mass="35257">MGSLSHELPLVIFTICAQMSVGTFIVLGLVHLLNARVPATVMDRVADPALYAIGPLLLLGFLASTFHLGTPLRAINALGHVGTSWLSNEILAGSVFLALGALFAFMQWRKLGSARLRQVVAVLAALAGVVLVFCISQVYSLRTVPAWNTWYTPVRFWATTLLLGSLAVAAVLAFTALRRGSGKRAAREAEAVERRDEDAAVSGGATVSETHHGERLLIRTIRGITVGAVAILGLSFVAMPIYLAQLGTHPDPAAALSLAVFTDLHPGLAILYPALIAAGVVVLAVLLSRLGRAQRDTARGTVATMAALAFALVLAGEFLGRMFFYASMYRTGL</sequence>
<dbReference type="EMBL" id="BSUO01000001">
    <property type="protein sequence ID" value="GMA39090.1"/>
    <property type="molecule type" value="Genomic_DNA"/>
</dbReference>
<keyword evidence="1" id="KW-0472">Membrane</keyword>
<feature type="transmembrane region" description="Helical" evidence="1">
    <location>
        <begin position="224"/>
        <end position="244"/>
    </location>
</feature>
<dbReference type="Proteomes" id="UP001157126">
    <property type="component" value="Unassembled WGS sequence"/>
</dbReference>
<keyword evidence="1" id="KW-1133">Transmembrane helix</keyword>
<dbReference type="InterPro" id="IPR007059">
    <property type="entry name" value="DmsC"/>
</dbReference>
<accession>A0ABQ6IP35</accession>
<evidence type="ECO:0008006" key="4">
    <source>
        <dbReference type="Google" id="ProtNLM"/>
    </source>
</evidence>